<evidence type="ECO:0000259" key="3">
    <source>
        <dbReference type="PROSITE" id="PS50053"/>
    </source>
</evidence>
<dbReference type="InterPro" id="IPR029071">
    <property type="entry name" value="Ubiquitin-like_domsf"/>
</dbReference>
<sequence>MLYLSTSLSGAGDMKITVISNTGMEWTVDILPEYTVEKLKQMSLSHFCNPLDCIKLSEYYKLVSVSQARPLSDHSSVREEKVSDGDEVLLLKRNSVFPPKSDKPTEKLGPPDKATIESATTNVEPMNFGRPAVDVSQVLDFHTELRRILVSLVELSEKLLRHHPDVKNIFKNLPSKLTQPSSDDSDLNALKKLTDMGFEEQLSLQALKENKMCPRLAMESLLAKGCKREGERTSDSGLKASNTAVQGNFGSSEKDGPSCGATRNTEESSREGIVHAMLECFQEYKRKDFKPNRKAMITLKEMGFPETAILDALRIHSNSQEAACEWLLGDRRPKPADLQGGLDRDSAIYRSITTNPVVQLGLCSPKTLLALLQMLENPGCASRWLNDSDTAPILSQIFRIYHAEKHSVQLVRPAVP</sequence>
<feature type="domain" description="Ubiquitin-like" evidence="3">
    <location>
        <begin position="14"/>
        <end position="93"/>
    </location>
</feature>
<dbReference type="InterPro" id="IPR057650">
    <property type="entry name" value="UBL_UBAC1"/>
</dbReference>
<dbReference type="Pfam" id="PF23326">
    <property type="entry name" value="UBL_UBAC1"/>
    <property type="match status" value="1"/>
</dbReference>
<proteinExistence type="evidence at transcript level"/>
<organism evidence="4">
    <name type="scientific">Ixodes ricinus</name>
    <name type="common">Common tick</name>
    <name type="synonym">Acarus ricinus</name>
    <dbReference type="NCBI Taxonomy" id="34613"/>
    <lineage>
        <taxon>Eukaryota</taxon>
        <taxon>Metazoa</taxon>
        <taxon>Ecdysozoa</taxon>
        <taxon>Arthropoda</taxon>
        <taxon>Chelicerata</taxon>
        <taxon>Arachnida</taxon>
        <taxon>Acari</taxon>
        <taxon>Parasitiformes</taxon>
        <taxon>Ixodida</taxon>
        <taxon>Ixodoidea</taxon>
        <taxon>Ixodidae</taxon>
        <taxon>Ixodinae</taxon>
        <taxon>Ixodes</taxon>
    </lineage>
</organism>
<dbReference type="PANTHER" id="PTHR46738">
    <property type="entry name" value="UBIQUITIN-ASSOCIATED DOMAIN-CONTAINING PROTEIN 1"/>
    <property type="match status" value="1"/>
</dbReference>
<dbReference type="Gene3D" id="1.10.8.10">
    <property type="entry name" value="DNA helicase RuvA subunit, C-terminal domain"/>
    <property type="match status" value="2"/>
</dbReference>
<dbReference type="SMART" id="SM00165">
    <property type="entry name" value="UBA"/>
    <property type="match status" value="2"/>
</dbReference>
<reference evidence="4" key="1">
    <citation type="submission" date="2016-02" db="EMBL/GenBank/DDBJ databases">
        <title>RNAseq analyses of the midgut from blood- or serum-fed Ixodes ricinus ticks.</title>
        <authorList>
            <person name="Perner J."/>
            <person name="Provaznik J."/>
            <person name="Schrenkova J."/>
            <person name="Urbanova V."/>
            <person name="Ribeiro J.M."/>
            <person name="Kopacek P."/>
        </authorList>
    </citation>
    <scope>NUCLEOTIDE SEQUENCE</scope>
    <source>
        <tissue evidence="4">Gut</tissue>
    </source>
</reference>
<evidence type="ECO:0000313" key="4">
    <source>
        <dbReference type="EMBL" id="JAP75701.1"/>
    </source>
</evidence>
<dbReference type="GO" id="GO:0000151">
    <property type="term" value="C:ubiquitin ligase complex"/>
    <property type="evidence" value="ECO:0007669"/>
    <property type="project" value="TreeGrafter"/>
</dbReference>
<dbReference type="PROSITE" id="PS50053">
    <property type="entry name" value="UBIQUITIN_2"/>
    <property type="match status" value="1"/>
</dbReference>
<dbReference type="EMBL" id="GEFM01000095">
    <property type="protein sequence ID" value="JAP75701.1"/>
    <property type="molecule type" value="mRNA"/>
</dbReference>
<name>A0A131YCN6_IXORI</name>
<dbReference type="AlphaFoldDB" id="A0A131YCN6"/>
<evidence type="ECO:0000256" key="1">
    <source>
        <dbReference type="SAM" id="MobiDB-lite"/>
    </source>
</evidence>
<dbReference type="SUPFAM" id="SSF46934">
    <property type="entry name" value="UBA-like"/>
    <property type="match status" value="2"/>
</dbReference>
<accession>A0A131YCN6</accession>
<dbReference type="InterPro" id="IPR052476">
    <property type="entry name" value="UBAC1"/>
</dbReference>
<feature type="compositionally biased region" description="Polar residues" evidence="1">
    <location>
        <begin position="235"/>
        <end position="251"/>
    </location>
</feature>
<feature type="domain" description="UBA" evidence="2">
    <location>
        <begin position="181"/>
        <end position="224"/>
    </location>
</feature>
<dbReference type="InterPro" id="IPR015940">
    <property type="entry name" value="UBA"/>
</dbReference>
<dbReference type="InterPro" id="IPR000626">
    <property type="entry name" value="Ubiquitin-like_dom"/>
</dbReference>
<dbReference type="SUPFAM" id="SSF54236">
    <property type="entry name" value="Ubiquitin-like"/>
    <property type="match status" value="1"/>
</dbReference>
<protein>
    <submittedName>
        <fullName evidence="4">Putative ubiquitin-associated domain-containing protein 1</fullName>
    </submittedName>
</protein>
<dbReference type="InterPro" id="IPR009060">
    <property type="entry name" value="UBA-like_sf"/>
</dbReference>
<dbReference type="PROSITE" id="PS50030">
    <property type="entry name" value="UBA"/>
    <property type="match status" value="2"/>
</dbReference>
<evidence type="ECO:0000259" key="2">
    <source>
        <dbReference type="PROSITE" id="PS50030"/>
    </source>
</evidence>
<dbReference type="InterPro" id="IPR041927">
    <property type="entry name" value="UBA2_UBAC1"/>
</dbReference>
<feature type="region of interest" description="Disordered" evidence="1">
    <location>
        <begin position="231"/>
        <end position="268"/>
    </location>
</feature>
<dbReference type="Pfam" id="PF22562">
    <property type="entry name" value="UBA_7"/>
    <property type="match status" value="1"/>
</dbReference>
<dbReference type="PANTHER" id="PTHR46738:SF1">
    <property type="entry name" value="UBIQUITIN-ASSOCIATED DOMAIN-CONTAINING PROTEIN 1"/>
    <property type="match status" value="1"/>
</dbReference>
<feature type="domain" description="UBA" evidence="2">
    <location>
        <begin position="290"/>
        <end position="330"/>
    </location>
</feature>
<dbReference type="CDD" id="cd14304">
    <property type="entry name" value="UBA2_KPC2"/>
    <property type="match status" value="1"/>
</dbReference>